<dbReference type="PANTHER" id="PTHR12918">
    <property type="entry name" value="CYSTEINE DIOXYGENASE"/>
    <property type="match status" value="1"/>
</dbReference>
<evidence type="ECO:0000256" key="2">
    <source>
        <dbReference type="ARBA" id="ARBA00022723"/>
    </source>
</evidence>
<feature type="compositionally biased region" description="Low complexity" evidence="6">
    <location>
        <begin position="14"/>
        <end position="45"/>
    </location>
</feature>
<organism evidence="8 9">
    <name type="scientific">Streptomyces andamanensis</name>
    <dbReference type="NCBI Taxonomy" id="1565035"/>
    <lineage>
        <taxon>Bacteria</taxon>
        <taxon>Bacillati</taxon>
        <taxon>Actinomycetota</taxon>
        <taxon>Actinomycetes</taxon>
        <taxon>Kitasatosporales</taxon>
        <taxon>Streptomycetaceae</taxon>
        <taxon>Streptomyces</taxon>
    </lineage>
</organism>
<evidence type="ECO:0000256" key="6">
    <source>
        <dbReference type="SAM" id="MobiDB-lite"/>
    </source>
</evidence>
<proteinExistence type="inferred from homology"/>
<dbReference type="Pfam" id="PF05995">
    <property type="entry name" value="CDO_I"/>
    <property type="match status" value="1"/>
</dbReference>
<keyword evidence="2" id="KW-0479">Metal-binding</keyword>
<name>A0ABV8TEQ2_9ACTN</name>
<evidence type="ECO:0000256" key="7">
    <source>
        <dbReference type="SAM" id="SignalP"/>
    </source>
</evidence>
<dbReference type="SUPFAM" id="SSF51182">
    <property type="entry name" value="RmlC-like cupins"/>
    <property type="match status" value="1"/>
</dbReference>
<keyword evidence="4" id="KW-0560">Oxidoreductase</keyword>
<dbReference type="InterPro" id="IPR014710">
    <property type="entry name" value="RmlC-like_jellyroll"/>
</dbReference>
<gene>
    <name evidence="8" type="ORF">ACFPC0_14530</name>
</gene>
<comment type="caution">
    <text evidence="8">The sequence shown here is derived from an EMBL/GenBank/DDBJ whole genome shotgun (WGS) entry which is preliminary data.</text>
</comment>
<feature type="region of interest" description="Disordered" evidence="6">
    <location>
        <begin position="1"/>
        <end position="45"/>
    </location>
</feature>
<evidence type="ECO:0000256" key="5">
    <source>
        <dbReference type="ARBA" id="ARBA00023004"/>
    </source>
</evidence>
<dbReference type="Gene3D" id="2.60.120.10">
    <property type="entry name" value="Jelly Rolls"/>
    <property type="match status" value="1"/>
</dbReference>
<dbReference type="GO" id="GO:0051213">
    <property type="term" value="F:dioxygenase activity"/>
    <property type="evidence" value="ECO:0007669"/>
    <property type="project" value="UniProtKB-KW"/>
</dbReference>
<dbReference type="Proteomes" id="UP001595824">
    <property type="component" value="Unassembled WGS sequence"/>
</dbReference>
<accession>A0ABV8TEQ2</accession>
<keyword evidence="3 8" id="KW-0223">Dioxygenase</keyword>
<evidence type="ECO:0000256" key="3">
    <source>
        <dbReference type="ARBA" id="ARBA00022964"/>
    </source>
</evidence>
<sequence length="207" mass="22005">MGAAARAPRTLSRTVPVSASASAASASAPAAASPAPVPSTASTAPPTEAELLDFVRRTAADTELIASLPLDPEGRTWIRLDGPGGSEAWLIGWPPGTGTGWHDHADSVGAFVTAAGELAESSLAARLPTDGWQTLELTEGVDRERRLPAGRGRAFGRHHVHEVRNESTAVHAVSVHAYHPPLPRIRRYSRAGQTLRLEQVERPEDWQ</sequence>
<reference evidence="9" key="1">
    <citation type="journal article" date="2019" name="Int. J. Syst. Evol. Microbiol.">
        <title>The Global Catalogue of Microorganisms (GCM) 10K type strain sequencing project: providing services to taxonomists for standard genome sequencing and annotation.</title>
        <authorList>
            <consortium name="The Broad Institute Genomics Platform"/>
            <consortium name="The Broad Institute Genome Sequencing Center for Infectious Disease"/>
            <person name="Wu L."/>
            <person name="Ma J."/>
        </authorList>
    </citation>
    <scope>NUCLEOTIDE SEQUENCE [LARGE SCALE GENOMIC DNA]</scope>
    <source>
        <strain evidence="9">PCU 347</strain>
    </source>
</reference>
<keyword evidence="9" id="KW-1185">Reference proteome</keyword>
<evidence type="ECO:0000313" key="8">
    <source>
        <dbReference type="EMBL" id="MFC4329013.1"/>
    </source>
</evidence>
<feature type="signal peptide" evidence="7">
    <location>
        <begin position="1"/>
        <end position="32"/>
    </location>
</feature>
<dbReference type="EMBL" id="JBHSDP010000015">
    <property type="protein sequence ID" value="MFC4329013.1"/>
    <property type="molecule type" value="Genomic_DNA"/>
</dbReference>
<keyword evidence="5" id="KW-0408">Iron</keyword>
<dbReference type="RefSeq" id="WP_381740314.1">
    <property type="nucleotide sequence ID" value="NZ_JBHSDP010000015.1"/>
</dbReference>
<evidence type="ECO:0000256" key="1">
    <source>
        <dbReference type="ARBA" id="ARBA00006622"/>
    </source>
</evidence>
<feature type="chain" id="PRO_5046949629" evidence="7">
    <location>
        <begin position="33"/>
        <end position="207"/>
    </location>
</feature>
<comment type="similarity">
    <text evidence="1">Belongs to the cysteine dioxygenase family.</text>
</comment>
<keyword evidence="7" id="KW-0732">Signal</keyword>
<dbReference type="PANTHER" id="PTHR12918:SF1">
    <property type="entry name" value="CYSTEINE DIOXYGENASE TYPE 1"/>
    <property type="match status" value="1"/>
</dbReference>
<dbReference type="InterPro" id="IPR011051">
    <property type="entry name" value="RmlC_Cupin_sf"/>
</dbReference>
<evidence type="ECO:0000256" key="4">
    <source>
        <dbReference type="ARBA" id="ARBA00023002"/>
    </source>
</evidence>
<protein>
    <submittedName>
        <fullName evidence="8">Cysteine dioxygenase</fullName>
    </submittedName>
</protein>
<evidence type="ECO:0000313" key="9">
    <source>
        <dbReference type="Proteomes" id="UP001595824"/>
    </source>
</evidence>
<dbReference type="InterPro" id="IPR010300">
    <property type="entry name" value="CDO_1"/>
</dbReference>